<accession>A0A5M9HHT4</accession>
<dbReference type="GO" id="GO:0003677">
    <property type="term" value="F:DNA binding"/>
    <property type="evidence" value="ECO:0007669"/>
    <property type="project" value="UniProtKB-KW"/>
</dbReference>
<comment type="caution">
    <text evidence="4">The sequence shown here is derived from an EMBL/GenBank/DDBJ whole genome shotgun (WGS) entry which is preliminary data.</text>
</comment>
<proteinExistence type="predicted"/>
<reference evidence="4 5" key="1">
    <citation type="submission" date="2019-09" db="EMBL/GenBank/DDBJ databases">
        <title>Pararcticibacter amylolyticus gen. nov., sp. nov., isolated from a rottenly hemp rope, and reclassification of Pedobacter tournemirensis as Pararcticibacter tournemirensis comb. nov.</title>
        <authorList>
            <person name="Cai Y."/>
        </authorList>
    </citation>
    <scope>NUCLEOTIDE SEQUENCE [LARGE SCALE GENOMIC DNA]</scope>
    <source>
        <strain evidence="4 5">TF5-37.2-LB10</strain>
    </source>
</reference>
<evidence type="ECO:0000313" key="5">
    <source>
        <dbReference type="Proteomes" id="UP000322918"/>
    </source>
</evidence>
<keyword evidence="5" id="KW-1185">Reference proteome</keyword>
<dbReference type="GO" id="GO:0015074">
    <property type="term" value="P:DNA integration"/>
    <property type="evidence" value="ECO:0007669"/>
    <property type="project" value="InterPro"/>
</dbReference>
<dbReference type="OrthoDB" id="892893at2"/>
<dbReference type="InterPro" id="IPR010998">
    <property type="entry name" value="Integrase_recombinase_N"/>
</dbReference>
<feature type="domain" description="Phage integrase SAM-like" evidence="3">
    <location>
        <begin position="91"/>
        <end position="189"/>
    </location>
</feature>
<dbReference type="Proteomes" id="UP000322918">
    <property type="component" value="Unassembled WGS sequence"/>
</dbReference>
<dbReference type="RefSeq" id="WP_141814940.1">
    <property type="nucleotide sequence ID" value="NZ_VFPL01000001.1"/>
</dbReference>
<name>A0A5M9HHT4_9SPHI</name>
<dbReference type="EMBL" id="VWNE01000006">
    <property type="protein sequence ID" value="KAA8484938.1"/>
    <property type="molecule type" value="Genomic_DNA"/>
</dbReference>
<organism evidence="4 5">
    <name type="scientific">Arcticibacter tournemirensis</name>
    <dbReference type="NCBI Taxonomy" id="699437"/>
    <lineage>
        <taxon>Bacteria</taxon>
        <taxon>Pseudomonadati</taxon>
        <taxon>Bacteroidota</taxon>
        <taxon>Sphingobacteriia</taxon>
        <taxon>Sphingobacteriales</taxon>
        <taxon>Sphingobacteriaceae</taxon>
        <taxon>Arcticibacter</taxon>
    </lineage>
</organism>
<dbReference type="InterPro" id="IPR013762">
    <property type="entry name" value="Integrase-like_cat_sf"/>
</dbReference>
<evidence type="ECO:0000259" key="3">
    <source>
        <dbReference type="Pfam" id="PF13102"/>
    </source>
</evidence>
<evidence type="ECO:0000256" key="1">
    <source>
        <dbReference type="ARBA" id="ARBA00023125"/>
    </source>
</evidence>
<keyword evidence="2" id="KW-0233">DNA recombination</keyword>
<evidence type="ECO:0000313" key="4">
    <source>
        <dbReference type="EMBL" id="KAA8484938.1"/>
    </source>
</evidence>
<dbReference type="Gene3D" id="1.10.150.130">
    <property type="match status" value="1"/>
</dbReference>
<keyword evidence="1" id="KW-0238">DNA-binding</keyword>
<dbReference type="AlphaFoldDB" id="A0A5M9HHT4"/>
<protein>
    <submittedName>
        <fullName evidence="4">Site-specific integrase</fullName>
    </submittedName>
</protein>
<evidence type="ECO:0000256" key="2">
    <source>
        <dbReference type="ARBA" id="ARBA00023172"/>
    </source>
</evidence>
<dbReference type="GO" id="GO:0006310">
    <property type="term" value="P:DNA recombination"/>
    <property type="evidence" value="ECO:0007669"/>
    <property type="project" value="UniProtKB-KW"/>
</dbReference>
<gene>
    <name evidence="4" type="ORF">F1649_04665</name>
</gene>
<dbReference type="SUPFAM" id="SSF56349">
    <property type="entry name" value="DNA breaking-rejoining enzymes"/>
    <property type="match status" value="1"/>
</dbReference>
<dbReference type="InterPro" id="IPR011010">
    <property type="entry name" value="DNA_brk_join_enz"/>
</dbReference>
<dbReference type="Gene3D" id="1.10.443.10">
    <property type="entry name" value="Intergrase catalytic core"/>
    <property type="match status" value="1"/>
</dbReference>
<dbReference type="InterPro" id="IPR025269">
    <property type="entry name" value="SAM-like_dom"/>
</dbReference>
<sequence>MSKVTLRKKPIAKGKLSLFLDIYPPVPHPETGKVVRKHYLKLFVYSKPKTETERFHNKETYELANSWSASIQIEVQNKRFGFISSSKREGNFIDFFEEEKNKRIGSNLANWKSAVKYFKLFAGDFISFRQLNETLCEEYADFLKSKPALTKEDGKKGRAINTNAAVSYFSKFKFTLKRAFKKKLLAENIGEIIDSISPAETHREFLFQDELQRLADTPCEDDIKRASLVSALTGLRFSDIETLYWSEIRGNQGNYHIQFTQQKTRGAEVLPVSDIVLS</sequence>
<dbReference type="Pfam" id="PF13102">
    <property type="entry name" value="Phage_int_SAM_5"/>
    <property type="match status" value="1"/>
</dbReference>